<dbReference type="RefSeq" id="WP_029092762.1">
    <property type="nucleotide sequence ID" value="NZ_CAADJA010000002.1"/>
</dbReference>
<accession>A0A2C6DH74</accession>
<reference evidence="3" key="2">
    <citation type="submission" date="2017-09" db="EMBL/GenBank/DDBJ databases">
        <title>FDA dAtabase for Regulatory Grade micrObial Sequences (FDA-ARGOS): Supporting development and validation of Infectious Disease Dx tests.</title>
        <authorList>
            <person name="Minogue T."/>
            <person name="Wolcott M."/>
            <person name="Wasieloski L."/>
            <person name="Aguilar W."/>
            <person name="Moore D."/>
            <person name="Tallon L."/>
            <person name="Sadzewicz L."/>
            <person name="Ott S."/>
            <person name="Zhao X."/>
            <person name="Nagaraj S."/>
            <person name="Vavikolanu K."/>
            <person name="Aluvathingal J."/>
            <person name="Nadendla S."/>
            <person name="Sichtig H."/>
        </authorList>
    </citation>
    <scope>NUCLEOTIDE SEQUENCE [LARGE SCALE GENOMIC DNA]</scope>
    <source>
        <strain evidence="3">FDAARGOS_387</strain>
    </source>
</reference>
<evidence type="ECO:0000313" key="1">
    <source>
        <dbReference type="EMBL" id="PHI30556.1"/>
    </source>
</evidence>
<dbReference type="STRING" id="1111728.GCA_000427805_00108"/>
<reference evidence="1" key="1">
    <citation type="submission" date="2017-09" db="EMBL/GenBank/DDBJ databases">
        <title>FDA dAtabase for Regulatory Grade micrObial Sequences (FDA-ARGOS): Supporting development and validation of Infectious Disease Dx tests.</title>
        <authorList>
            <person name="Minogue T."/>
            <person name="Wolcott M."/>
            <person name="Wasieloski L."/>
            <person name="Aguilar W."/>
            <person name="Moore D."/>
            <person name="Tallon L.J."/>
            <person name="Sadzewicz L."/>
            <person name="Ott S."/>
            <person name="Zhao X."/>
            <person name="Nagaraj S."/>
            <person name="Vavikolanu K."/>
            <person name="Aluvathingal J."/>
            <person name="Nadendla S."/>
            <person name="Sichtig H."/>
        </authorList>
    </citation>
    <scope>NUCLEOTIDE SEQUENCE</scope>
    <source>
        <strain evidence="1">FDAARGOS_387</strain>
    </source>
</reference>
<dbReference type="Proteomes" id="UP000224974">
    <property type="component" value="Unassembled WGS sequence"/>
</dbReference>
<dbReference type="EMBL" id="CAADJA010000002">
    <property type="protein sequence ID" value="VFS49916.1"/>
    <property type="molecule type" value="Genomic_DNA"/>
</dbReference>
<evidence type="ECO:0000313" key="3">
    <source>
        <dbReference type="Proteomes" id="UP000224974"/>
    </source>
</evidence>
<dbReference type="EMBL" id="PDDX01000001">
    <property type="protein sequence ID" value="PHI30556.1"/>
    <property type="molecule type" value="Genomic_DNA"/>
</dbReference>
<dbReference type="AlphaFoldDB" id="A0A2C6DH74"/>
<organism evidence="1 3">
    <name type="scientific">Budvicia aquatica</name>
    <dbReference type="NCBI Taxonomy" id="82979"/>
    <lineage>
        <taxon>Bacteria</taxon>
        <taxon>Pseudomonadati</taxon>
        <taxon>Pseudomonadota</taxon>
        <taxon>Gammaproteobacteria</taxon>
        <taxon>Enterobacterales</taxon>
        <taxon>Budviciaceae</taxon>
        <taxon>Budvicia</taxon>
    </lineage>
</organism>
<evidence type="ECO:0000313" key="2">
    <source>
        <dbReference type="EMBL" id="VFS49916.1"/>
    </source>
</evidence>
<dbReference type="Proteomes" id="UP000373449">
    <property type="component" value="Unassembled WGS sequence"/>
</dbReference>
<reference evidence="2 4" key="3">
    <citation type="submission" date="2019-03" db="EMBL/GenBank/DDBJ databases">
        <authorList>
            <consortium name="Pathogen Informatics"/>
        </authorList>
    </citation>
    <scope>NUCLEOTIDE SEQUENCE [LARGE SCALE GENOMIC DNA]</scope>
    <source>
        <strain evidence="2 4">NCTC12282</strain>
    </source>
</reference>
<gene>
    <name evidence="1" type="ORF">CRN84_15010</name>
    <name evidence="2" type="ORF">NCTC12282_04243</name>
</gene>
<sequence length="116" mass="13649">MKAGYTNDIASLVTHNLDQIDPDLTVEVNLADLVYVYQTLNEYMRFFHQPEHYPHIQSVERFLGSIKQPAGFSVLSTALYQKMAPMMPEKINHMFDDSVFDSEEYPWYYLPEEHQK</sequence>
<dbReference type="OrthoDB" id="2221036at2"/>
<evidence type="ECO:0000313" key="4">
    <source>
        <dbReference type="Proteomes" id="UP000373449"/>
    </source>
</evidence>
<proteinExistence type="predicted"/>
<protein>
    <submittedName>
        <fullName evidence="1">Uncharacterized protein</fullName>
    </submittedName>
</protein>
<name>A0A2C6DH74_9GAMM</name>
<keyword evidence="3" id="KW-1185">Reference proteome</keyword>